<dbReference type="Proteomes" id="UP001152797">
    <property type="component" value="Unassembled WGS sequence"/>
</dbReference>
<gene>
    <name evidence="2" type="ORF">C1SCF055_LOCUS23565</name>
</gene>
<feature type="compositionally biased region" description="Polar residues" evidence="1">
    <location>
        <begin position="285"/>
        <end position="294"/>
    </location>
</feature>
<proteinExistence type="predicted"/>
<dbReference type="EMBL" id="CAMXCT010002298">
    <property type="protein sequence ID" value="CAI3997152.1"/>
    <property type="molecule type" value="Genomic_DNA"/>
</dbReference>
<name>A0A9P1CU47_9DINO</name>
<reference evidence="3" key="2">
    <citation type="submission" date="2024-04" db="EMBL/GenBank/DDBJ databases">
        <authorList>
            <person name="Chen Y."/>
            <person name="Shah S."/>
            <person name="Dougan E. K."/>
            <person name="Thang M."/>
            <person name="Chan C."/>
        </authorList>
    </citation>
    <scope>NUCLEOTIDE SEQUENCE [LARGE SCALE GENOMIC DNA]</scope>
</reference>
<evidence type="ECO:0000313" key="4">
    <source>
        <dbReference type="EMBL" id="CAL4784464.1"/>
    </source>
</evidence>
<dbReference type="OrthoDB" id="10580229at2759"/>
<feature type="region of interest" description="Disordered" evidence="1">
    <location>
        <begin position="285"/>
        <end position="305"/>
    </location>
</feature>
<keyword evidence="5" id="KW-1185">Reference proteome</keyword>
<dbReference type="AlphaFoldDB" id="A0A9P1CU47"/>
<dbReference type="EMBL" id="CAMXCT020002298">
    <property type="protein sequence ID" value="CAL1150527.1"/>
    <property type="molecule type" value="Genomic_DNA"/>
</dbReference>
<sequence length="352" mass="38726">MNIWLGKMDQLQTLQHLQACKDRELVYLRVAMTIRRLEEDQGVEHRLVLNRVSQHLQQMRLFLEKTLRASGVSSCLDLMGVTPGSIVLEQESFIHMVLRNERILGDVTAIASPRGASSLNRSQCQGISASFGSGSRGGKGADQMGASLELRAFGEFLGARFPSLRAALSAMDITGTGRVACFELESWLRQQMYPGNARMLLKDLGRKGSLGMAQLRFLAPAFVRQSDPRGRPGGATAAALVRSLWQSVDSKARQYQPLEAQQAAIRCCRCVFSFLDDAVVLSPRSEQTPRNLNDTAKLAGTGRLGDQGLDTFQSVLTPRSRKEGELSLASASGRRVTGEVEKRVSAMHYRRS</sequence>
<feature type="non-terminal residue" evidence="2">
    <location>
        <position position="1"/>
    </location>
</feature>
<evidence type="ECO:0000313" key="3">
    <source>
        <dbReference type="EMBL" id="CAL1150527.1"/>
    </source>
</evidence>
<organism evidence="2">
    <name type="scientific">Cladocopium goreaui</name>
    <dbReference type="NCBI Taxonomy" id="2562237"/>
    <lineage>
        <taxon>Eukaryota</taxon>
        <taxon>Sar</taxon>
        <taxon>Alveolata</taxon>
        <taxon>Dinophyceae</taxon>
        <taxon>Suessiales</taxon>
        <taxon>Symbiodiniaceae</taxon>
        <taxon>Cladocopium</taxon>
    </lineage>
</organism>
<evidence type="ECO:0000256" key="1">
    <source>
        <dbReference type="SAM" id="MobiDB-lite"/>
    </source>
</evidence>
<evidence type="ECO:0000313" key="5">
    <source>
        <dbReference type="Proteomes" id="UP001152797"/>
    </source>
</evidence>
<comment type="caution">
    <text evidence="2">The sequence shown here is derived from an EMBL/GenBank/DDBJ whole genome shotgun (WGS) entry which is preliminary data.</text>
</comment>
<protein>
    <submittedName>
        <fullName evidence="4">EF-hand domain-containing protein</fullName>
    </submittedName>
</protein>
<reference evidence="2" key="1">
    <citation type="submission" date="2022-10" db="EMBL/GenBank/DDBJ databases">
        <authorList>
            <person name="Chen Y."/>
            <person name="Dougan E. K."/>
            <person name="Chan C."/>
            <person name="Rhodes N."/>
            <person name="Thang M."/>
        </authorList>
    </citation>
    <scope>NUCLEOTIDE SEQUENCE</scope>
</reference>
<accession>A0A9P1CU47</accession>
<dbReference type="EMBL" id="CAMXCT030002298">
    <property type="protein sequence ID" value="CAL4784464.1"/>
    <property type="molecule type" value="Genomic_DNA"/>
</dbReference>
<evidence type="ECO:0000313" key="2">
    <source>
        <dbReference type="EMBL" id="CAI3997152.1"/>
    </source>
</evidence>